<keyword evidence="2" id="KW-0812">Transmembrane</keyword>
<feature type="transmembrane region" description="Helical" evidence="2">
    <location>
        <begin position="169"/>
        <end position="190"/>
    </location>
</feature>
<dbReference type="PANTHER" id="PTHR33219">
    <property type="entry name" value="YLMG HOMOLOG PROTEIN 2, CHLOROPLASTIC"/>
    <property type="match status" value="1"/>
</dbReference>
<protein>
    <submittedName>
        <fullName evidence="3">YggT family protein</fullName>
    </submittedName>
</protein>
<evidence type="ECO:0000313" key="4">
    <source>
        <dbReference type="Proteomes" id="UP001594351"/>
    </source>
</evidence>
<comment type="similarity">
    <text evidence="1">Belongs to the YggT family.</text>
</comment>
<keyword evidence="4" id="KW-1185">Reference proteome</keyword>
<feature type="transmembrane region" description="Helical" evidence="2">
    <location>
        <begin position="62"/>
        <end position="88"/>
    </location>
</feature>
<evidence type="ECO:0000256" key="2">
    <source>
        <dbReference type="SAM" id="Phobius"/>
    </source>
</evidence>
<keyword evidence="2" id="KW-0472">Membrane</keyword>
<name>A0ABV6Z5X9_UNCC1</name>
<dbReference type="Pfam" id="PF02325">
    <property type="entry name" value="CCB3_YggT"/>
    <property type="match status" value="1"/>
</dbReference>
<feature type="transmembrane region" description="Helical" evidence="2">
    <location>
        <begin position="6"/>
        <end position="24"/>
    </location>
</feature>
<proteinExistence type="inferred from homology"/>
<dbReference type="Proteomes" id="UP001594351">
    <property type="component" value="Unassembled WGS sequence"/>
</dbReference>
<gene>
    <name evidence="3" type="ORF">ACFL27_26530</name>
</gene>
<evidence type="ECO:0000256" key="1">
    <source>
        <dbReference type="ARBA" id="ARBA00010894"/>
    </source>
</evidence>
<keyword evidence="2" id="KW-1133">Transmembrane helix</keyword>
<accession>A0ABV6Z5X9</accession>
<feature type="transmembrane region" description="Helical" evidence="2">
    <location>
        <begin position="108"/>
        <end position="132"/>
    </location>
</feature>
<dbReference type="EMBL" id="JBHPBY010000594">
    <property type="protein sequence ID" value="MFC1853756.1"/>
    <property type="molecule type" value="Genomic_DNA"/>
</dbReference>
<dbReference type="PANTHER" id="PTHR33219:SF14">
    <property type="entry name" value="PROTEIN COFACTOR ASSEMBLY OF COMPLEX C SUBUNIT B CCB3, CHLOROPLASTIC-RELATED"/>
    <property type="match status" value="1"/>
</dbReference>
<organism evidence="3 4">
    <name type="scientific">candidate division CSSED10-310 bacterium</name>
    <dbReference type="NCBI Taxonomy" id="2855610"/>
    <lineage>
        <taxon>Bacteria</taxon>
        <taxon>Bacteria division CSSED10-310</taxon>
    </lineage>
</organism>
<dbReference type="InterPro" id="IPR003425">
    <property type="entry name" value="CCB3/YggT"/>
</dbReference>
<reference evidence="3 4" key="1">
    <citation type="submission" date="2024-09" db="EMBL/GenBank/DDBJ databases">
        <title>Laminarin stimulates single cell rates of sulfate reduction while oxygen inhibits transcriptomic activity in coastal marine sediment.</title>
        <authorList>
            <person name="Lindsay M."/>
            <person name="Orcutt B."/>
            <person name="Emerson D."/>
            <person name="Stepanauskas R."/>
            <person name="D'Angelo T."/>
        </authorList>
    </citation>
    <scope>NUCLEOTIDE SEQUENCE [LARGE SCALE GENOMIC DNA]</scope>
    <source>
        <strain evidence="3">SAG AM-311-K15</strain>
    </source>
</reference>
<feature type="transmembrane region" description="Helical" evidence="2">
    <location>
        <begin position="285"/>
        <end position="305"/>
    </location>
</feature>
<evidence type="ECO:0000313" key="3">
    <source>
        <dbReference type="EMBL" id="MFC1853756.1"/>
    </source>
</evidence>
<comment type="caution">
    <text evidence="3">The sequence shown here is derived from an EMBL/GenBank/DDBJ whole genome shotgun (WGS) entry which is preliminary data.</text>
</comment>
<sequence>MIVALLIYIVFNLYLVFLILRMTIDEREFFFSPLLQPVYRATEPLLRLIQGHSNYFDRKRNLSVVLVITALVLIRGILLQFISVAVLYHSWLSVSIGNFLPHGLKKSIALSYINFFDLLFQAFLVLLISHILVPSVGTNPIIRFTKSILHPILKFTTWIFYFLHRGIPILALVIVFFAHFILNVSFIYLLSFQVEKGPQPFSDSPLYAQVQYEGDFPSPVQKAPTFRYPQLFYNSLNLVLRAAGFYTIIIIIGAIMSWFRPDPFNPLVQWIETVCAPILAPFRKVIPLLGGIDLSPIVVILLLEFGRQGLNDIFRVIFDV</sequence>
<feature type="transmembrane region" description="Helical" evidence="2">
    <location>
        <begin position="238"/>
        <end position="259"/>
    </location>
</feature>